<evidence type="ECO:0000313" key="2">
    <source>
        <dbReference type="Proteomes" id="UP000245631"/>
    </source>
</evidence>
<accession>A0A8E2W892</accession>
<dbReference type="EMBL" id="QGGH01000011">
    <property type="protein sequence ID" value="PWJ88432.1"/>
    <property type="molecule type" value="Genomic_DNA"/>
</dbReference>
<comment type="caution">
    <text evidence="1">The sequence shown here is derived from an EMBL/GenBank/DDBJ whole genome shotgun (WGS) entry which is preliminary data.</text>
</comment>
<protein>
    <submittedName>
        <fullName evidence="1">Uncharacterized protein</fullName>
    </submittedName>
</protein>
<dbReference type="GeneID" id="61054928"/>
<name>A0A8E2W892_RHILI</name>
<organism evidence="1 2">
    <name type="scientific">Rhizobium loti</name>
    <name type="common">Mesorhizobium loti</name>
    <dbReference type="NCBI Taxonomy" id="381"/>
    <lineage>
        <taxon>Bacteria</taxon>
        <taxon>Pseudomonadati</taxon>
        <taxon>Pseudomonadota</taxon>
        <taxon>Alphaproteobacteria</taxon>
        <taxon>Hyphomicrobiales</taxon>
        <taxon>Phyllobacteriaceae</taxon>
        <taxon>Mesorhizobium</taxon>
    </lineage>
</organism>
<dbReference type="Proteomes" id="UP000245631">
    <property type="component" value="Unassembled WGS sequence"/>
</dbReference>
<gene>
    <name evidence="1" type="ORF">C8D77_111155</name>
</gene>
<proteinExistence type="predicted"/>
<sequence>MAAFTNERFAQHCIRMAAKAAGWAGDILDSPDEPARRDAVERFITEMRDRLTFMEEKLNG</sequence>
<dbReference type="RefSeq" id="WP_109670514.1">
    <property type="nucleotide sequence ID" value="NZ_QGGH01000011.1"/>
</dbReference>
<evidence type="ECO:0000313" key="1">
    <source>
        <dbReference type="EMBL" id="PWJ88432.1"/>
    </source>
</evidence>
<dbReference type="AlphaFoldDB" id="A0A8E2W892"/>
<reference evidence="1 2" key="1">
    <citation type="submission" date="2018-05" db="EMBL/GenBank/DDBJ databases">
        <title>Genomic Encyclopedia of Type Strains, Phase IV (KMG-IV): sequencing the most valuable type-strain genomes for metagenomic binning, comparative biology and taxonomic classification.</title>
        <authorList>
            <person name="Goeker M."/>
        </authorList>
    </citation>
    <scope>NUCLEOTIDE SEQUENCE [LARGE SCALE GENOMIC DNA]</scope>
    <source>
        <strain evidence="1 2">DSM 2626</strain>
    </source>
</reference>